<comment type="caution">
    <text evidence="1">The sequence shown here is derived from an EMBL/GenBank/DDBJ whole genome shotgun (WGS) entry which is preliminary data.</text>
</comment>
<reference evidence="1 2" key="1">
    <citation type="submission" date="2015-01" db="EMBL/GenBank/DDBJ databases">
        <title>Evolution of Trichinella species and genotypes.</title>
        <authorList>
            <person name="Korhonen P.K."/>
            <person name="Edoardo P."/>
            <person name="Giuseppe L.R."/>
            <person name="Gasser R.B."/>
        </authorList>
    </citation>
    <scope>NUCLEOTIDE SEQUENCE [LARGE SCALE GENOMIC DNA]</scope>
    <source>
        <strain evidence="1">ISS3</strain>
    </source>
</reference>
<keyword evidence="2" id="KW-1185">Reference proteome</keyword>
<gene>
    <name evidence="1" type="ORF">T01_2132</name>
</gene>
<dbReference type="Proteomes" id="UP000054776">
    <property type="component" value="Unassembled WGS sequence"/>
</dbReference>
<evidence type="ECO:0000313" key="1">
    <source>
        <dbReference type="EMBL" id="KRY24416.1"/>
    </source>
</evidence>
<name>A0A0V1AHU9_TRISP</name>
<sequence>MELTTLKEMVLDHRLLHEQEWNAFIKQLHHLIKSLPPVQYV</sequence>
<evidence type="ECO:0000313" key="2">
    <source>
        <dbReference type="Proteomes" id="UP000054776"/>
    </source>
</evidence>
<accession>A0A0V1AHU9</accession>
<proteinExistence type="predicted"/>
<dbReference type="InParanoid" id="A0A0V1AHU9"/>
<dbReference type="AlphaFoldDB" id="A0A0V1AHU9"/>
<dbReference type="EMBL" id="JYDH01001745">
    <property type="protein sequence ID" value="KRY24416.1"/>
    <property type="molecule type" value="Genomic_DNA"/>
</dbReference>
<protein>
    <submittedName>
        <fullName evidence="1">Uncharacterized protein</fullName>
    </submittedName>
</protein>
<organism evidence="1 2">
    <name type="scientific">Trichinella spiralis</name>
    <name type="common">Trichina worm</name>
    <dbReference type="NCBI Taxonomy" id="6334"/>
    <lineage>
        <taxon>Eukaryota</taxon>
        <taxon>Metazoa</taxon>
        <taxon>Ecdysozoa</taxon>
        <taxon>Nematoda</taxon>
        <taxon>Enoplea</taxon>
        <taxon>Dorylaimia</taxon>
        <taxon>Trichinellida</taxon>
        <taxon>Trichinellidae</taxon>
        <taxon>Trichinella</taxon>
    </lineage>
</organism>